<organism evidence="2 3">
    <name type="scientific">Brevibacillus formosus</name>
    <dbReference type="NCBI Taxonomy" id="54913"/>
    <lineage>
        <taxon>Bacteria</taxon>
        <taxon>Bacillati</taxon>
        <taxon>Bacillota</taxon>
        <taxon>Bacilli</taxon>
        <taxon>Bacillales</taxon>
        <taxon>Paenibacillaceae</taxon>
        <taxon>Brevibacillus</taxon>
    </lineage>
</organism>
<dbReference type="PANTHER" id="PTHR36444:SF2">
    <property type="entry name" value="TRANSCRIPTIONAL REGULATOR PROTEIN YOBU-RELATED"/>
    <property type="match status" value="1"/>
</dbReference>
<dbReference type="InterPro" id="IPR011256">
    <property type="entry name" value="Reg_factor_effector_dom_sf"/>
</dbReference>
<proteinExistence type="predicted"/>
<dbReference type="Pfam" id="PF14526">
    <property type="entry name" value="Cass2"/>
    <property type="match status" value="1"/>
</dbReference>
<dbReference type="PANTHER" id="PTHR36444">
    <property type="entry name" value="TRANSCRIPTIONAL REGULATOR PROTEIN YOBU-RELATED"/>
    <property type="match status" value="1"/>
</dbReference>
<dbReference type="InterPro" id="IPR029441">
    <property type="entry name" value="Cass2"/>
</dbReference>
<dbReference type="AlphaFoldDB" id="A0A220MFA7"/>
<dbReference type="RefSeq" id="WP_088907356.1">
    <property type="nucleotide sequence ID" value="NZ_CP018145.1"/>
</dbReference>
<evidence type="ECO:0000259" key="1">
    <source>
        <dbReference type="SMART" id="SM00871"/>
    </source>
</evidence>
<dbReference type="SMART" id="SM00871">
    <property type="entry name" value="AraC_E_bind"/>
    <property type="match status" value="1"/>
</dbReference>
<gene>
    <name evidence="2" type="ORF">BP422_08295</name>
</gene>
<dbReference type="KEGG" id="bfm:BP422_08295"/>
<accession>A0A220MFA7</accession>
<protein>
    <submittedName>
        <fullName evidence="2">AraC family transcriptional regulator</fullName>
    </submittedName>
</protein>
<dbReference type="InterPro" id="IPR053182">
    <property type="entry name" value="YobU-like_regulator"/>
</dbReference>
<dbReference type="EMBL" id="CP018145">
    <property type="protein sequence ID" value="ASJ53559.1"/>
    <property type="molecule type" value="Genomic_DNA"/>
</dbReference>
<reference evidence="2 3" key="1">
    <citation type="submission" date="2016-11" db="EMBL/GenBank/DDBJ databases">
        <authorList>
            <person name="Jaros S."/>
            <person name="Januszkiewicz K."/>
            <person name="Wedrychowicz H."/>
        </authorList>
    </citation>
    <scope>NUCLEOTIDE SEQUENCE [LARGE SCALE GENOMIC DNA]</scope>
    <source>
        <strain evidence="2 3">NF2</strain>
    </source>
</reference>
<evidence type="ECO:0000313" key="2">
    <source>
        <dbReference type="EMBL" id="ASJ53559.1"/>
    </source>
</evidence>
<evidence type="ECO:0000313" key="3">
    <source>
        <dbReference type="Proteomes" id="UP000197781"/>
    </source>
</evidence>
<feature type="domain" description="AraC effector-binding" evidence="1">
    <location>
        <begin position="2"/>
        <end position="162"/>
    </location>
</feature>
<dbReference type="SUPFAM" id="SSF55136">
    <property type="entry name" value="Probable bacterial effector-binding domain"/>
    <property type="match status" value="1"/>
</dbReference>
<dbReference type="Proteomes" id="UP000197781">
    <property type="component" value="Chromosome"/>
</dbReference>
<sequence>MMNPTIVKLDEMRVAGLQTRTTNEAECGPNGKIGGLWQRFYQEEHPFKTPHQKEPGVVLGVYSDYDSDETGEYSLLVGTIVEKSGELPAELTVKTLPASTYAVFTTRVGPMVEVVMEAWAKVWEWSHQPGNKRTFTGDFERYDGVRCADPNNAQVDLYIAIAEE</sequence>
<dbReference type="InterPro" id="IPR010499">
    <property type="entry name" value="AraC_E-bd"/>
</dbReference>
<dbReference type="Gene3D" id="3.20.80.10">
    <property type="entry name" value="Regulatory factor, effector binding domain"/>
    <property type="match status" value="1"/>
</dbReference>
<name>A0A220MFA7_9BACL</name>